<feature type="region of interest" description="Disordered" evidence="1">
    <location>
        <begin position="1024"/>
        <end position="1046"/>
    </location>
</feature>
<feature type="transmembrane region" description="Helical" evidence="2">
    <location>
        <begin position="1234"/>
        <end position="1254"/>
    </location>
</feature>
<protein>
    <submittedName>
        <fullName evidence="4">Uncharacterized protein</fullName>
    </submittedName>
</protein>
<evidence type="ECO:0000256" key="2">
    <source>
        <dbReference type="SAM" id="Phobius"/>
    </source>
</evidence>
<feature type="region of interest" description="Disordered" evidence="1">
    <location>
        <begin position="584"/>
        <end position="606"/>
    </location>
</feature>
<keyword evidence="2" id="KW-0812">Transmembrane</keyword>
<evidence type="ECO:0000313" key="4">
    <source>
        <dbReference type="EMBL" id="KFD67148.1"/>
    </source>
</evidence>
<proteinExistence type="predicted"/>
<organism evidence="4">
    <name type="scientific">Trichuris suis</name>
    <name type="common">pig whipworm</name>
    <dbReference type="NCBI Taxonomy" id="68888"/>
    <lineage>
        <taxon>Eukaryota</taxon>
        <taxon>Metazoa</taxon>
        <taxon>Ecdysozoa</taxon>
        <taxon>Nematoda</taxon>
        <taxon>Enoplea</taxon>
        <taxon>Dorylaimia</taxon>
        <taxon>Trichinellida</taxon>
        <taxon>Trichuridae</taxon>
        <taxon>Trichuris</taxon>
    </lineage>
</organism>
<gene>
    <name evidence="4" type="ORF">M514_20584</name>
</gene>
<reference evidence="4" key="1">
    <citation type="journal article" date="2014" name="Nat. Genet.">
        <title>Genome and transcriptome of the porcine whipworm Trichuris suis.</title>
        <authorList>
            <person name="Jex A.R."/>
            <person name="Nejsum P."/>
            <person name="Schwarz E.M."/>
            <person name="Hu L."/>
            <person name="Young N.D."/>
            <person name="Hall R.S."/>
            <person name="Korhonen P.K."/>
            <person name="Liao S."/>
            <person name="Thamsborg S."/>
            <person name="Xia J."/>
            <person name="Xu P."/>
            <person name="Wang S."/>
            <person name="Scheerlinck J.P."/>
            <person name="Hofmann A."/>
            <person name="Sternberg P.W."/>
            <person name="Wang J."/>
            <person name="Gasser R.B."/>
        </authorList>
    </citation>
    <scope>NUCLEOTIDE SEQUENCE [LARGE SCALE GENOMIC DNA]</scope>
    <source>
        <strain evidence="4">DCEP-RM93F</strain>
    </source>
</reference>
<dbReference type="EMBL" id="KL367517">
    <property type="protein sequence ID" value="KFD67148.1"/>
    <property type="molecule type" value="Genomic_DNA"/>
</dbReference>
<keyword evidence="2" id="KW-0472">Membrane</keyword>
<dbReference type="Proteomes" id="UP000030758">
    <property type="component" value="Unassembled WGS sequence"/>
</dbReference>
<name>A0A085NCF2_9BILA</name>
<dbReference type="AlphaFoldDB" id="A0A085NCF2"/>
<keyword evidence="3" id="KW-0732">Signal</keyword>
<evidence type="ECO:0000256" key="3">
    <source>
        <dbReference type="SAM" id="SignalP"/>
    </source>
</evidence>
<feature type="region of interest" description="Disordered" evidence="1">
    <location>
        <begin position="228"/>
        <end position="248"/>
    </location>
</feature>
<accession>A0A085NCF2</accession>
<sequence length="1255" mass="142201">MNWFVYFTITTIFAVPVKVVATEEECDKDKAAQFVEFAKGMHQQDQLIEPTFTIHDPEEDLKDVQDRLEQILNRGIENSVVYYKVVERKTAITCITGKHSTAVVILQLKETECEKATALADEEQRQSCQPKEDGITLECAWSSESLTSPFTYGFWCAETIEEPFSYPEPEKLCAAWRYEDTAAYRLPVPEAYRPWSVEMDAYAPPNCVWHQHFGTDCVKLSMEQVEGSNQLPPEDLRHKDGRTGMRGRGTNGKFGGNAFYQILILRKTEQGDKQVLMHRLPLKMGYFTLPMFRGANMPFAHALGKKVMREMTSKVTECGTAAMEDVVEQQRKDAPSTSAASMNWFVYFTITTIFALPVKAVATEEECDKDKAAQFVKFAKGMHQQDQLIEPTFTIHDPTEDLQEVQDRLQQILNRGIEKPDVYYKVVETKTAITCTTGKHSTAVVILQLKETECEKATRITELQTNKRVRDLKALTDETERQSCEPKEDGRTLECAWSGEALTSPFTYGFWCAETTEEPFSYPEPEELCAAWRYEDTAAYRLPVPEAYRPWSVEMDAYAPPNCVWHQHFGTDCVKLSMEQVEGSNQLPPEDLRHKDGRTGMRGRGTNGKFGGNAFYQILILRKTEQGDKQVLMHRLPLKMGYFTLPMFPGANMPFAHALGKKVMREMTSKVTECGTAAMEDLMKATTKVCSYPNGRDDHWPLPSGADSPMWAPRNTDNSWMIMNSLIISEESYLENIKHGSDSDFTWLSINETTEQYLKDVLTETYPAETAEKLMEPTGSIKEKLLLARELGIVPQTIGLANCAALFHPFVPMGLEATEEQCDKERAAQFVELVKDMDRGEQLIEPTFAPHDSDDLKDVQDRLEQILNRGIPKSDVYYKVVEKKTAITCSIGKHSTAVVILQLKETECKKSTVLTDEAQRQSCEPKEDGRTIECALSGEALTSPFTYGFWCAQTTEETFSYPKREELCTAWRYRGTTAYRLPVPEKYRRWSVQMDAYAPPECTSSSYFGTECTKLSMEDVQKVDQSAPPQELRHRDGRTGIRGRGVNRKLGSNTYSHLLILRKTEQGDKQVLMRRIAVKTGHFSLPMFPSGDLPFAHALGSAVIRQMAPKVMECSKAAIKSVLKASTKLYGGDMWDARNTDNAWMSLYSHVISEESYLENIKHGAESDFTWLSINKTTEDYLKDLLVKTYAPETVQKLMEPTGSIKEKLLVLKDLNIVRQTIDLSNCAALYHPFVPMGLPLSTFFGILALAVFYF</sequence>
<feature type="chain" id="PRO_5001795785" evidence="3">
    <location>
        <begin position="22"/>
        <end position="1255"/>
    </location>
</feature>
<feature type="signal peptide" evidence="3">
    <location>
        <begin position="1"/>
        <end position="21"/>
    </location>
</feature>
<keyword evidence="2" id="KW-1133">Transmembrane helix</keyword>
<feature type="compositionally biased region" description="Basic and acidic residues" evidence="1">
    <location>
        <begin position="590"/>
        <end position="599"/>
    </location>
</feature>
<evidence type="ECO:0000256" key="1">
    <source>
        <dbReference type="SAM" id="MobiDB-lite"/>
    </source>
</evidence>
<feature type="compositionally biased region" description="Basic and acidic residues" evidence="1">
    <location>
        <begin position="234"/>
        <end position="243"/>
    </location>
</feature>